<organism evidence="1 2">
    <name type="scientific">Lindgomyces ingoldianus</name>
    <dbReference type="NCBI Taxonomy" id="673940"/>
    <lineage>
        <taxon>Eukaryota</taxon>
        <taxon>Fungi</taxon>
        <taxon>Dikarya</taxon>
        <taxon>Ascomycota</taxon>
        <taxon>Pezizomycotina</taxon>
        <taxon>Dothideomycetes</taxon>
        <taxon>Pleosporomycetidae</taxon>
        <taxon>Pleosporales</taxon>
        <taxon>Lindgomycetaceae</taxon>
        <taxon>Lindgomyces</taxon>
    </lineage>
</organism>
<dbReference type="Proteomes" id="UP000799755">
    <property type="component" value="Unassembled WGS sequence"/>
</dbReference>
<sequence>MSSPMTRMQRLSESVVADLLFLGTITRLVAARAFHFLIKDMKDTRSSSSWTLSAHEEGLRPTTISISQTWPIPAGTSLEKALPELLNTGVVFPIEYPSISYSYFVPAAIAGELSVEHVAFLVQKPSFPVPRRPLYLRYSSYYLRHSPLAIAMALPLPSLNTIHFTSSASYIAACLPGLPTRRSTVRLGDFEACTGRSSVPLRQYNQKGANNQPTLIFGAISALHSPPTPPEPLYKLPKRVIKSVLRTVPRASLNVRYGSRTGHVRTEHVTVTVHFVRTVVRPVGSPDAYTTSPFAADDGGLLRLRAIGLVRPSLRTFSYKRTGKDGNLFAEQNKASLEAIASITPQLRSVAVTTNSIHYIPPYI</sequence>
<proteinExistence type="predicted"/>
<protein>
    <submittedName>
        <fullName evidence="1">Uncharacterized protein</fullName>
    </submittedName>
</protein>
<keyword evidence="2" id="KW-1185">Reference proteome</keyword>
<reference evidence="1" key="1">
    <citation type="journal article" date="2020" name="Stud. Mycol.">
        <title>101 Dothideomycetes genomes: a test case for predicting lifestyles and emergence of pathogens.</title>
        <authorList>
            <person name="Haridas S."/>
            <person name="Albert R."/>
            <person name="Binder M."/>
            <person name="Bloem J."/>
            <person name="Labutti K."/>
            <person name="Salamov A."/>
            <person name="Andreopoulos B."/>
            <person name="Baker S."/>
            <person name="Barry K."/>
            <person name="Bills G."/>
            <person name="Bluhm B."/>
            <person name="Cannon C."/>
            <person name="Castanera R."/>
            <person name="Culley D."/>
            <person name="Daum C."/>
            <person name="Ezra D."/>
            <person name="Gonzalez J."/>
            <person name="Henrissat B."/>
            <person name="Kuo A."/>
            <person name="Liang C."/>
            <person name="Lipzen A."/>
            <person name="Lutzoni F."/>
            <person name="Magnuson J."/>
            <person name="Mondo S."/>
            <person name="Nolan M."/>
            <person name="Ohm R."/>
            <person name="Pangilinan J."/>
            <person name="Park H.-J."/>
            <person name="Ramirez L."/>
            <person name="Alfaro M."/>
            <person name="Sun H."/>
            <person name="Tritt A."/>
            <person name="Yoshinaga Y."/>
            <person name="Zwiers L.-H."/>
            <person name="Turgeon B."/>
            <person name="Goodwin S."/>
            <person name="Spatafora J."/>
            <person name="Crous P."/>
            <person name="Grigoriev I."/>
        </authorList>
    </citation>
    <scope>NUCLEOTIDE SEQUENCE</scope>
    <source>
        <strain evidence="1">ATCC 200398</strain>
    </source>
</reference>
<accession>A0ACB6QBW9</accession>
<evidence type="ECO:0000313" key="1">
    <source>
        <dbReference type="EMBL" id="KAF2464402.1"/>
    </source>
</evidence>
<gene>
    <name evidence="1" type="ORF">BDR25DRAFT_361677</name>
</gene>
<evidence type="ECO:0000313" key="2">
    <source>
        <dbReference type="Proteomes" id="UP000799755"/>
    </source>
</evidence>
<name>A0ACB6QBW9_9PLEO</name>
<comment type="caution">
    <text evidence="1">The sequence shown here is derived from an EMBL/GenBank/DDBJ whole genome shotgun (WGS) entry which is preliminary data.</text>
</comment>
<dbReference type="EMBL" id="MU003537">
    <property type="protein sequence ID" value="KAF2464402.1"/>
    <property type="molecule type" value="Genomic_DNA"/>
</dbReference>